<name>A0A6J4T373_9ACTN</name>
<reference evidence="2" key="1">
    <citation type="submission" date="2020-02" db="EMBL/GenBank/DDBJ databases">
        <authorList>
            <person name="Meier V. D."/>
        </authorList>
    </citation>
    <scope>NUCLEOTIDE SEQUENCE</scope>
    <source>
        <strain evidence="2">AVDCRST_MAG85</strain>
    </source>
</reference>
<feature type="region of interest" description="Disordered" evidence="1">
    <location>
        <begin position="1"/>
        <end position="138"/>
    </location>
</feature>
<feature type="compositionally biased region" description="Basic residues" evidence="1">
    <location>
        <begin position="83"/>
        <end position="106"/>
    </location>
</feature>
<protein>
    <submittedName>
        <fullName evidence="2">ABC transporter, permease protein 1 (Cluster 5, nickel/peptides/opines)</fullName>
    </submittedName>
</protein>
<dbReference type="AlphaFoldDB" id="A0A6J4T373"/>
<dbReference type="EMBL" id="CADCVT010000264">
    <property type="protein sequence ID" value="CAA9512444.1"/>
    <property type="molecule type" value="Genomic_DNA"/>
</dbReference>
<sequence>GHLHRPQAPRHDVRHVRRERPDLPHLLQDAQRRSRRPACGQAADGEHDRGDQPGVGLQRPVLRPVREHDREALHGRPDLVRPTRGRRRAHHRRGAAHVLAGHRRRDHLPDPRRRPGAVQRRPRGRLQRPAGHGARAHRHLDPRLPARRADELLHRLQARLAAGGRLRHDRGGRPLGVVQAPADAVDRARGALHRRVLARGQIERARHDQRRLRAHRAREGPERARRALPSRAAQLDDPRGHAVGPRLRLHHRWRRHPHRERLRHPGDRQLLLRVDPAPRRPAGARCRPVRRVLHRAAQRDRRHRLRVPRPEDPALV</sequence>
<proteinExistence type="predicted"/>
<feature type="compositionally biased region" description="Basic and acidic residues" evidence="1">
    <location>
        <begin position="64"/>
        <end position="81"/>
    </location>
</feature>
<feature type="compositionally biased region" description="Basic residues" evidence="1">
    <location>
        <begin position="207"/>
        <end position="216"/>
    </location>
</feature>
<feature type="region of interest" description="Disordered" evidence="1">
    <location>
        <begin position="297"/>
        <end position="316"/>
    </location>
</feature>
<feature type="non-terminal residue" evidence="2">
    <location>
        <position position="1"/>
    </location>
</feature>
<organism evidence="2">
    <name type="scientific">uncultured Solirubrobacteraceae bacterium</name>
    <dbReference type="NCBI Taxonomy" id="1162706"/>
    <lineage>
        <taxon>Bacteria</taxon>
        <taxon>Bacillati</taxon>
        <taxon>Actinomycetota</taxon>
        <taxon>Thermoleophilia</taxon>
        <taxon>Solirubrobacterales</taxon>
        <taxon>Solirubrobacteraceae</taxon>
        <taxon>environmental samples</taxon>
    </lineage>
</organism>
<evidence type="ECO:0000256" key="1">
    <source>
        <dbReference type="SAM" id="MobiDB-lite"/>
    </source>
</evidence>
<feature type="compositionally biased region" description="Basic residues" evidence="1">
    <location>
        <begin position="297"/>
        <end position="307"/>
    </location>
</feature>
<feature type="region of interest" description="Disordered" evidence="1">
    <location>
        <begin position="206"/>
        <end position="243"/>
    </location>
</feature>
<feature type="compositionally biased region" description="Basic residues" evidence="1">
    <location>
        <begin position="1"/>
        <end position="18"/>
    </location>
</feature>
<gene>
    <name evidence="2" type="ORF">AVDCRST_MAG85-2414</name>
</gene>
<accession>A0A6J4T373</accession>
<evidence type="ECO:0000313" key="2">
    <source>
        <dbReference type="EMBL" id="CAA9512444.1"/>
    </source>
</evidence>
<feature type="non-terminal residue" evidence="2">
    <location>
        <position position="316"/>
    </location>
</feature>